<keyword evidence="8" id="KW-0997">Cell inner membrane</keyword>
<keyword evidence="10 18" id="KW-0812">Transmembrane</keyword>
<evidence type="ECO:0000256" key="16">
    <source>
        <dbReference type="ARBA" id="ARBA00023264"/>
    </source>
</evidence>
<keyword evidence="7" id="KW-0444">Lipid biosynthesis</keyword>
<evidence type="ECO:0000256" key="18">
    <source>
        <dbReference type="SAM" id="Phobius"/>
    </source>
</evidence>
<dbReference type="InterPro" id="IPR026027">
    <property type="entry name" value="PcS"/>
</dbReference>
<dbReference type="RefSeq" id="WP_236118621.1">
    <property type="nucleotide sequence ID" value="NZ_JAKGSI010000003.1"/>
</dbReference>
<evidence type="ECO:0000256" key="13">
    <source>
        <dbReference type="ARBA" id="ARBA00023136"/>
    </source>
</evidence>
<dbReference type="Proteomes" id="UP001139336">
    <property type="component" value="Unassembled WGS sequence"/>
</dbReference>
<sequence>MTTPTPTRQEKLKAWAVHAFTLSGLVWLTFALFALLDGNLRMMWLWLGIAMIVDGVDGSMARAYRVREIIPWFNGTVVDHVVDYLTWTAVPALFIALHLPVGPKPLGMLFVVIILVSSCFCYGNDLAKSTDHYFVGFPAAWNVVAVLLWVWHAPMLVCIAAVLIFSVLTLVPLHYTHPFRVVKHRSRNIVLTFVWVITTGVLVYLTPDSAPTTITDPEVITLIVVNIAAGAWLLLPGFLRTLHEHRKNAKQAA</sequence>
<evidence type="ECO:0000256" key="11">
    <source>
        <dbReference type="ARBA" id="ARBA00022989"/>
    </source>
</evidence>
<evidence type="ECO:0000256" key="14">
    <source>
        <dbReference type="ARBA" id="ARBA00023209"/>
    </source>
</evidence>
<dbReference type="AlphaFoldDB" id="A0A9X1QQA1"/>
<dbReference type="PIRSF" id="PIRSF000851">
    <property type="entry name" value="PcS"/>
    <property type="match status" value="1"/>
</dbReference>
<gene>
    <name evidence="19" type="ORF">L1O03_06405</name>
</gene>
<keyword evidence="20" id="KW-1185">Reference proteome</keyword>
<dbReference type="EC" id="2.7.8.24" evidence="4"/>
<feature type="transmembrane region" description="Helical" evidence="18">
    <location>
        <begin position="157"/>
        <end position="176"/>
    </location>
</feature>
<evidence type="ECO:0000256" key="10">
    <source>
        <dbReference type="ARBA" id="ARBA00022692"/>
    </source>
</evidence>
<evidence type="ECO:0000256" key="7">
    <source>
        <dbReference type="ARBA" id="ARBA00022516"/>
    </source>
</evidence>
<evidence type="ECO:0000256" key="1">
    <source>
        <dbReference type="ARBA" id="ARBA00000958"/>
    </source>
</evidence>
<evidence type="ECO:0000256" key="6">
    <source>
        <dbReference type="ARBA" id="ARBA00022475"/>
    </source>
</evidence>
<keyword evidence="16" id="KW-1208">Phospholipid metabolism</keyword>
<comment type="subcellular location">
    <subcellularLocation>
        <location evidence="3">Cell inner membrane</location>
        <topology evidence="3">Multi-pass membrane protein</topology>
    </subcellularLocation>
</comment>
<comment type="cofactor">
    <cofactor evidence="2">
        <name>Mn(2+)</name>
        <dbReference type="ChEBI" id="CHEBI:29035"/>
    </cofactor>
</comment>
<name>A0A9X1QQA1_9CORY</name>
<keyword evidence="14" id="KW-0594">Phospholipid biosynthesis</keyword>
<comment type="catalytic activity">
    <reaction evidence="1">
        <text>a CDP-1,2-diacyl-sn-glycerol + choline = a 1,2-diacyl-sn-glycero-3-phosphocholine + CMP + H(+)</text>
        <dbReference type="Rhea" id="RHEA:14597"/>
        <dbReference type="ChEBI" id="CHEBI:15354"/>
        <dbReference type="ChEBI" id="CHEBI:15378"/>
        <dbReference type="ChEBI" id="CHEBI:57643"/>
        <dbReference type="ChEBI" id="CHEBI:58332"/>
        <dbReference type="ChEBI" id="CHEBI:60377"/>
        <dbReference type="EC" id="2.7.8.24"/>
    </reaction>
</comment>
<evidence type="ECO:0000256" key="17">
    <source>
        <dbReference type="ARBA" id="ARBA00033321"/>
    </source>
</evidence>
<dbReference type="GO" id="GO:0005886">
    <property type="term" value="C:plasma membrane"/>
    <property type="evidence" value="ECO:0007669"/>
    <property type="project" value="UniProtKB-SubCell"/>
</dbReference>
<evidence type="ECO:0000256" key="4">
    <source>
        <dbReference type="ARBA" id="ARBA00013195"/>
    </source>
</evidence>
<evidence type="ECO:0000256" key="8">
    <source>
        <dbReference type="ARBA" id="ARBA00022519"/>
    </source>
</evidence>
<evidence type="ECO:0000256" key="3">
    <source>
        <dbReference type="ARBA" id="ARBA00004429"/>
    </source>
</evidence>
<accession>A0A9X1QQA1</accession>
<feature type="transmembrane region" description="Helical" evidence="18">
    <location>
        <begin position="105"/>
        <end position="122"/>
    </location>
</feature>
<dbReference type="EMBL" id="JAKGSI010000003">
    <property type="protein sequence ID" value="MCF4006811.1"/>
    <property type="molecule type" value="Genomic_DNA"/>
</dbReference>
<dbReference type="GO" id="GO:0008654">
    <property type="term" value="P:phospholipid biosynthetic process"/>
    <property type="evidence" value="ECO:0007669"/>
    <property type="project" value="UniProtKB-KW"/>
</dbReference>
<evidence type="ECO:0000256" key="15">
    <source>
        <dbReference type="ARBA" id="ARBA00023211"/>
    </source>
</evidence>
<keyword evidence="6" id="KW-1003">Cell membrane</keyword>
<dbReference type="InterPro" id="IPR043130">
    <property type="entry name" value="CDP-OH_PTrfase_TM_dom"/>
</dbReference>
<keyword evidence="13 18" id="KW-0472">Membrane</keyword>
<evidence type="ECO:0000256" key="2">
    <source>
        <dbReference type="ARBA" id="ARBA00001936"/>
    </source>
</evidence>
<evidence type="ECO:0000256" key="5">
    <source>
        <dbReference type="ARBA" id="ARBA00015623"/>
    </source>
</evidence>
<feature type="transmembrane region" description="Helical" evidence="18">
    <location>
        <begin position="219"/>
        <end position="239"/>
    </location>
</feature>
<comment type="caution">
    <text evidence="19">The sequence shown here is derived from an EMBL/GenBank/DDBJ whole genome shotgun (WGS) entry which is preliminary data.</text>
</comment>
<keyword evidence="15" id="KW-0464">Manganese</keyword>
<feature type="transmembrane region" description="Helical" evidence="18">
    <location>
        <begin position="188"/>
        <end position="207"/>
    </location>
</feature>
<dbReference type="Gene3D" id="1.20.120.1760">
    <property type="match status" value="1"/>
</dbReference>
<reference evidence="19" key="1">
    <citation type="submission" date="2022-01" db="EMBL/GenBank/DDBJ databases">
        <title>Corynebacterium sp. nov isolated from isolated from the feces of the greater white-fronted geese (Anser albifrons) at Poyang Lake, PR China.</title>
        <authorList>
            <person name="Liu Q."/>
        </authorList>
    </citation>
    <scope>NUCLEOTIDE SEQUENCE</scope>
    <source>
        <strain evidence="19">JCM 32435</strain>
    </source>
</reference>
<feature type="transmembrane region" description="Helical" evidence="18">
    <location>
        <begin position="134"/>
        <end position="151"/>
    </location>
</feature>
<proteinExistence type="predicted"/>
<evidence type="ECO:0000313" key="20">
    <source>
        <dbReference type="Proteomes" id="UP001139336"/>
    </source>
</evidence>
<evidence type="ECO:0000256" key="9">
    <source>
        <dbReference type="ARBA" id="ARBA00022679"/>
    </source>
</evidence>
<organism evidence="19 20">
    <name type="scientific">Corynebacterium uropygiale</name>
    <dbReference type="NCBI Taxonomy" id="1775911"/>
    <lineage>
        <taxon>Bacteria</taxon>
        <taxon>Bacillati</taxon>
        <taxon>Actinomycetota</taxon>
        <taxon>Actinomycetes</taxon>
        <taxon>Mycobacteriales</taxon>
        <taxon>Corynebacteriaceae</taxon>
        <taxon>Corynebacterium</taxon>
    </lineage>
</organism>
<protein>
    <recommendedName>
        <fullName evidence="5">Phosphatidylcholine synthase</fullName>
        <ecNumber evidence="4">2.7.8.24</ecNumber>
    </recommendedName>
    <alternativeName>
        <fullName evidence="17">CDP-diglyceride-choline O-phosphatidyltransferase</fullName>
    </alternativeName>
</protein>
<feature type="transmembrane region" description="Helical" evidence="18">
    <location>
        <begin position="42"/>
        <end position="60"/>
    </location>
</feature>
<keyword evidence="11 18" id="KW-1133">Transmembrane helix</keyword>
<keyword evidence="9" id="KW-0808">Transferase</keyword>
<keyword evidence="12" id="KW-0443">Lipid metabolism</keyword>
<feature type="transmembrane region" description="Helical" evidence="18">
    <location>
        <begin position="12"/>
        <end position="36"/>
    </location>
</feature>
<dbReference type="GO" id="GO:0050520">
    <property type="term" value="F:phosphatidylcholine synthase activity"/>
    <property type="evidence" value="ECO:0007669"/>
    <property type="project" value="UniProtKB-EC"/>
</dbReference>
<evidence type="ECO:0000313" key="19">
    <source>
        <dbReference type="EMBL" id="MCF4006811.1"/>
    </source>
</evidence>
<feature type="transmembrane region" description="Helical" evidence="18">
    <location>
        <begin position="81"/>
        <end position="99"/>
    </location>
</feature>
<evidence type="ECO:0000256" key="12">
    <source>
        <dbReference type="ARBA" id="ARBA00023098"/>
    </source>
</evidence>